<feature type="region of interest" description="Disordered" evidence="1">
    <location>
        <begin position="55"/>
        <end position="123"/>
    </location>
</feature>
<evidence type="ECO:0000313" key="3">
    <source>
        <dbReference type="Proteomes" id="UP001311232"/>
    </source>
</evidence>
<dbReference type="EMBL" id="JAHHUM010000017">
    <property type="protein sequence ID" value="KAK5623722.1"/>
    <property type="molecule type" value="Genomic_DNA"/>
</dbReference>
<proteinExistence type="predicted"/>
<evidence type="ECO:0000256" key="1">
    <source>
        <dbReference type="SAM" id="MobiDB-lite"/>
    </source>
</evidence>
<organism evidence="2 3">
    <name type="scientific">Crenichthys baileyi</name>
    <name type="common">White River springfish</name>
    <dbReference type="NCBI Taxonomy" id="28760"/>
    <lineage>
        <taxon>Eukaryota</taxon>
        <taxon>Metazoa</taxon>
        <taxon>Chordata</taxon>
        <taxon>Craniata</taxon>
        <taxon>Vertebrata</taxon>
        <taxon>Euteleostomi</taxon>
        <taxon>Actinopterygii</taxon>
        <taxon>Neopterygii</taxon>
        <taxon>Teleostei</taxon>
        <taxon>Neoteleostei</taxon>
        <taxon>Acanthomorphata</taxon>
        <taxon>Ovalentaria</taxon>
        <taxon>Atherinomorphae</taxon>
        <taxon>Cyprinodontiformes</taxon>
        <taxon>Goodeidae</taxon>
        <taxon>Crenichthys</taxon>
    </lineage>
</organism>
<sequence>MSDMGSLPEDERDFQKALAQIGGKERIHLVSDVCRSKEVDGDDVGIFQEFIRDMFHDSNPETSEGQPSCHAMSDHHGDTESEAETGTSNEIPLTVKSEGSKEDGEKEKRPKSNPQRTATRRANIYSSKRAIDSPVIVFIFRQTFISKASNEPCLLEILKDVKARTKRGSVTRPALIGLIRTTQESAETQRCAQVLERVMRSVFRKHSPETIWVGCFIPKTEDRVLSVKKNACRAVYAASQTADNAGDRGSRLLRPIQCCFRPQRGEATRQTNSKSSNCRQKGEDGSPEEGIPLKTGTLSSEPHVKAGVDH</sequence>
<dbReference type="PANTHER" id="PTHR35675">
    <property type="entry name" value="HYPOTHETICAL PROTEIN LOC100362216"/>
    <property type="match status" value="1"/>
</dbReference>
<keyword evidence="3" id="KW-1185">Reference proteome</keyword>
<dbReference type="Proteomes" id="UP001311232">
    <property type="component" value="Unassembled WGS sequence"/>
</dbReference>
<dbReference type="PANTHER" id="PTHR35675:SF1">
    <property type="entry name" value="RIKEN CDNA 2810459M11 GENE"/>
    <property type="match status" value="1"/>
</dbReference>
<comment type="caution">
    <text evidence="2">The sequence shown here is derived from an EMBL/GenBank/DDBJ whole genome shotgun (WGS) entry which is preliminary data.</text>
</comment>
<reference evidence="2 3" key="1">
    <citation type="submission" date="2021-06" db="EMBL/GenBank/DDBJ databases">
        <authorList>
            <person name="Palmer J.M."/>
        </authorList>
    </citation>
    <scope>NUCLEOTIDE SEQUENCE [LARGE SCALE GENOMIC DNA]</scope>
    <source>
        <strain evidence="2 3">MEX-2019</strain>
        <tissue evidence="2">Muscle</tissue>
    </source>
</reference>
<feature type="compositionally biased region" description="Polar residues" evidence="1">
    <location>
        <begin position="268"/>
        <end position="279"/>
    </location>
</feature>
<feature type="compositionally biased region" description="Basic and acidic residues" evidence="1">
    <location>
        <begin position="98"/>
        <end position="110"/>
    </location>
</feature>
<gene>
    <name evidence="2" type="ORF">CRENBAI_007567</name>
</gene>
<name>A0AAV9SQE7_9TELE</name>
<dbReference type="AlphaFoldDB" id="A0AAV9SQE7"/>
<accession>A0AAV9SQE7</accession>
<feature type="region of interest" description="Disordered" evidence="1">
    <location>
        <begin position="264"/>
        <end position="310"/>
    </location>
</feature>
<evidence type="ECO:0000313" key="2">
    <source>
        <dbReference type="EMBL" id="KAK5623722.1"/>
    </source>
</evidence>
<protein>
    <submittedName>
        <fullName evidence="2">Uncharacterized protein</fullName>
    </submittedName>
</protein>